<sequence length="137" mass="15150">MANTFIAVFTASAPTNPYAVPISSQPPTVKFFKYITAVILVRDPDLLKSLNKAFGAYGTLVTPVSERYNLVSRICTSLVLTLGQDDGELLNDSEDPDAERYHLECMEWIENVDWDDVDAALEGIIEARKAHGSNRSL</sequence>
<reference evidence="1 2" key="1">
    <citation type="journal article" date="2019" name="Nat. Ecol. Evol.">
        <title>Megaphylogeny resolves global patterns of mushroom evolution.</title>
        <authorList>
            <person name="Varga T."/>
            <person name="Krizsan K."/>
            <person name="Foldi C."/>
            <person name="Dima B."/>
            <person name="Sanchez-Garcia M."/>
            <person name="Sanchez-Ramirez S."/>
            <person name="Szollosi G.J."/>
            <person name="Szarkandi J.G."/>
            <person name="Papp V."/>
            <person name="Albert L."/>
            <person name="Andreopoulos W."/>
            <person name="Angelini C."/>
            <person name="Antonin V."/>
            <person name="Barry K.W."/>
            <person name="Bougher N.L."/>
            <person name="Buchanan P."/>
            <person name="Buyck B."/>
            <person name="Bense V."/>
            <person name="Catcheside P."/>
            <person name="Chovatia M."/>
            <person name="Cooper J."/>
            <person name="Damon W."/>
            <person name="Desjardin D."/>
            <person name="Finy P."/>
            <person name="Geml J."/>
            <person name="Haridas S."/>
            <person name="Hughes K."/>
            <person name="Justo A."/>
            <person name="Karasinski D."/>
            <person name="Kautmanova I."/>
            <person name="Kiss B."/>
            <person name="Kocsube S."/>
            <person name="Kotiranta H."/>
            <person name="LaButti K.M."/>
            <person name="Lechner B.E."/>
            <person name="Liimatainen K."/>
            <person name="Lipzen A."/>
            <person name="Lukacs Z."/>
            <person name="Mihaltcheva S."/>
            <person name="Morgado L.N."/>
            <person name="Niskanen T."/>
            <person name="Noordeloos M.E."/>
            <person name="Ohm R.A."/>
            <person name="Ortiz-Santana B."/>
            <person name="Ovrebo C."/>
            <person name="Racz N."/>
            <person name="Riley R."/>
            <person name="Savchenko A."/>
            <person name="Shiryaev A."/>
            <person name="Soop K."/>
            <person name="Spirin V."/>
            <person name="Szebenyi C."/>
            <person name="Tomsovsky M."/>
            <person name="Tulloss R.E."/>
            <person name="Uehling J."/>
            <person name="Grigoriev I.V."/>
            <person name="Vagvolgyi C."/>
            <person name="Papp T."/>
            <person name="Martin F.M."/>
            <person name="Miettinen O."/>
            <person name="Hibbett D.S."/>
            <person name="Nagy L.G."/>
        </authorList>
    </citation>
    <scope>NUCLEOTIDE SEQUENCE [LARGE SCALE GENOMIC DNA]</scope>
    <source>
        <strain evidence="1 2">CBS 121175</strain>
    </source>
</reference>
<dbReference type="Proteomes" id="UP000307440">
    <property type="component" value="Unassembled WGS sequence"/>
</dbReference>
<protein>
    <submittedName>
        <fullName evidence="1">Uncharacterized protein</fullName>
    </submittedName>
</protein>
<dbReference type="AlphaFoldDB" id="A0A5C3KHV1"/>
<accession>A0A5C3KHV1</accession>
<dbReference type="EMBL" id="ML210325">
    <property type="protein sequence ID" value="TFK19791.1"/>
    <property type="molecule type" value="Genomic_DNA"/>
</dbReference>
<keyword evidence="2" id="KW-1185">Reference proteome</keyword>
<organism evidence="1 2">
    <name type="scientific">Coprinopsis marcescibilis</name>
    <name type="common">Agaric fungus</name>
    <name type="synonym">Psathyrella marcescibilis</name>
    <dbReference type="NCBI Taxonomy" id="230819"/>
    <lineage>
        <taxon>Eukaryota</taxon>
        <taxon>Fungi</taxon>
        <taxon>Dikarya</taxon>
        <taxon>Basidiomycota</taxon>
        <taxon>Agaricomycotina</taxon>
        <taxon>Agaricomycetes</taxon>
        <taxon>Agaricomycetidae</taxon>
        <taxon>Agaricales</taxon>
        <taxon>Agaricineae</taxon>
        <taxon>Psathyrellaceae</taxon>
        <taxon>Coprinopsis</taxon>
    </lineage>
</organism>
<proteinExistence type="predicted"/>
<gene>
    <name evidence="1" type="ORF">FA15DRAFT_659619</name>
</gene>
<name>A0A5C3KHV1_COPMA</name>
<evidence type="ECO:0000313" key="1">
    <source>
        <dbReference type="EMBL" id="TFK19791.1"/>
    </source>
</evidence>
<evidence type="ECO:0000313" key="2">
    <source>
        <dbReference type="Proteomes" id="UP000307440"/>
    </source>
</evidence>